<evidence type="ECO:0000259" key="1">
    <source>
        <dbReference type="Pfam" id="PF12690"/>
    </source>
</evidence>
<accession>A0ABU0AD17</accession>
<gene>
    <name evidence="2" type="ORF">J2S17_000643</name>
</gene>
<evidence type="ECO:0000313" key="2">
    <source>
        <dbReference type="EMBL" id="MDQ0268774.1"/>
    </source>
</evidence>
<comment type="caution">
    <text evidence="2">The sequence shown here is derived from an EMBL/GenBank/DDBJ whole genome shotgun (WGS) entry which is preliminary data.</text>
</comment>
<reference evidence="2 3" key="1">
    <citation type="submission" date="2023-07" db="EMBL/GenBank/DDBJ databases">
        <title>Genomic Encyclopedia of Type Strains, Phase IV (KMG-IV): sequencing the most valuable type-strain genomes for metagenomic binning, comparative biology and taxonomic classification.</title>
        <authorList>
            <person name="Goeker M."/>
        </authorList>
    </citation>
    <scope>NUCLEOTIDE SEQUENCE [LARGE SCALE GENOMIC DNA]</scope>
    <source>
        <strain evidence="2 3">DSM 23494</strain>
    </source>
</reference>
<organism evidence="2 3">
    <name type="scientific">Cytobacillus purgationiresistens</name>
    <dbReference type="NCBI Taxonomy" id="863449"/>
    <lineage>
        <taxon>Bacteria</taxon>
        <taxon>Bacillati</taxon>
        <taxon>Bacillota</taxon>
        <taxon>Bacilli</taxon>
        <taxon>Bacillales</taxon>
        <taxon>Bacillaceae</taxon>
        <taxon>Cytobacillus</taxon>
    </lineage>
</organism>
<protein>
    <recommendedName>
        <fullName evidence="1">Intracellular proteinase inhibitor BsuPI domain-containing protein</fullName>
    </recommendedName>
</protein>
<evidence type="ECO:0000313" key="3">
    <source>
        <dbReference type="Proteomes" id="UP001238088"/>
    </source>
</evidence>
<dbReference type="Pfam" id="PF12690">
    <property type="entry name" value="BsuPI"/>
    <property type="match status" value="1"/>
</dbReference>
<dbReference type="Proteomes" id="UP001238088">
    <property type="component" value="Unassembled WGS sequence"/>
</dbReference>
<proteinExistence type="predicted"/>
<keyword evidence="3" id="KW-1185">Reference proteome</keyword>
<dbReference type="Gene3D" id="2.60.40.2360">
    <property type="entry name" value="Intracellular proteinase inhibitor BsuPI"/>
    <property type="match status" value="1"/>
</dbReference>
<dbReference type="EMBL" id="JAUSUB010000002">
    <property type="protein sequence ID" value="MDQ0268774.1"/>
    <property type="molecule type" value="Genomic_DNA"/>
</dbReference>
<dbReference type="InterPro" id="IPR020481">
    <property type="entry name" value="Intracell_prot_inh_BsuPI"/>
</dbReference>
<dbReference type="RefSeq" id="WP_307471805.1">
    <property type="nucleotide sequence ID" value="NZ_JAUSUB010000002.1"/>
</dbReference>
<dbReference type="InterPro" id="IPR038144">
    <property type="entry name" value="IPI"/>
</dbReference>
<sequence>MLHLLLAFGIMMSSFLPGQYLMEANQTNMPITFEIYTNPGMDALEMDLVVENSSDQTVTLEFPTSQRYELVIRDENGEIVYDYSKGKSFLQVIQNLELQPKETKKWQEKWDYMKDGKRVSEGDYRIEANLTGQVIQPSGLQADLKAKTSFQLPPLNQSFSDMRVSGHDGEYTVVGRHHSKQPFYYTVEDGHHQLISEKLHSSDKEDFAINILLKQEKLPENGSIIAYFYEKSNGKMVNTFPVLLESF</sequence>
<name>A0ABU0AD17_9BACI</name>
<feature type="domain" description="Intracellular proteinase inhibitor BsuPI" evidence="1">
    <location>
        <begin position="39"/>
        <end position="133"/>
    </location>
</feature>